<evidence type="ECO:0000256" key="4">
    <source>
        <dbReference type="ARBA" id="ARBA00004496"/>
    </source>
</evidence>
<proteinExistence type="inferred from homology"/>
<dbReference type="InterPro" id="IPR024567">
    <property type="entry name" value="RNase_HII/HIII_dom"/>
</dbReference>
<dbReference type="InterPro" id="IPR001352">
    <property type="entry name" value="RNase_HII/HIII"/>
</dbReference>
<dbReference type="EMBL" id="UOEI01000528">
    <property type="protein sequence ID" value="VAW07436.1"/>
    <property type="molecule type" value="Genomic_DNA"/>
</dbReference>
<evidence type="ECO:0000256" key="7">
    <source>
        <dbReference type="ARBA" id="ARBA00019179"/>
    </source>
</evidence>
<dbReference type="GO" id="GO:0006298">
    <property type="term" value="P:mismatch repair"/>
    <property type="evidence" value="ECO:0007669"/>
    <property type="project" value="TreeGrafter"/>
</dbReference>
<keyword evidence="8" id="KW-0963">Cytoplasm</keyword>
<evidence type="ECO:0000256" key="13">
    <source>
        <dbReference type="ARBA" id="ARBA00023211"/>
    </source>
</evidence>
<gene>
    <name evidence="15" type="ORF">MNBD_ACTINO01-1751</name>
</gene>
<dbReference type="HAMAP" id="MF_00052_B">
    <property type="entry name" value="RNase_HII_B"/>
    <property type="match status" value="1"/>
</dbReference>
<dbReference type="GO" id="GO:0004523">
    <property type="term" value="F:RNA-DNA hybrid ribonuclease activity"/>
    <property type="evidence" value="ECO:0007669"/>
    <property type="project" value="UniProtKB-EC"/>
</dbReference>
<dbReference type="Pfam" id="PF01351">
    <property type="entry name" value="RNase_HII"/>
    <property type="match status" value="1"/>
</dbReference>
<keyword evidence="11" id="KW-0255">Endonuclease</keyword>
<evidence type="ECO:0000259" key="14">
    <source>
        <dbReference type="PROSITE" id="PS51975"/>
    </source>
</evidence>
<comment type="catalytic activity">
    <reaction evidence="1">
        <text>Endonucleolytic cleavage to 5'-phosphomonoester.</text>
        <dbReference type="EC" id="3.1.26.4"/>
    </reaction>
</comment>
<organism evidence="15">
    <name type="scientific">hydrothermal vent metagenome</name>
    <dbReference type="NCBI Taxonomy" id="652676"/>
    <lineage>
        <taxon>unclassified sequences</taxon>
        <taxon>metagenomes</taxon>
        <taxon>ecological metagenomes</taxon>
    </lineage>
</organism>
<dbReference type="GO" id="GO:0032299">
    <property type="term" value="C:ribonuclease H2 complex"/>
    <property type="evidence" value="ECO:0007669"/>
    <property type="project" value="TreeGrafter"/>
</dbReference>
<evidence type="ECO:0000256" key="5">
    <source>
        <dbReference type="ARBA" id="ARBA00007383"/>
    </source>
</evidence>
<sequence>MVAGFDEVGKGSWAGPLTVGVVVIPADRRIYKVRDSKQLSERQREAMVDRIKEWSIDWSVGHASPRECDDLGMSDAQRLATQRAIADLSVDVDHALADGRWDFVETIPTTTIVKGDATSMSIAAASIIAKVTRDRIMRAAAESFPWYAFDSNKGYPCHRHRGALRIVGPSTIHRRSWSFMEDLDWDGIPECRSTIPPPTLF</sequence>
<evidence type="ECO:0000256" key="3">
    <source>
        <dbReference type="ARBA" id="ARBA00001946"/>
    </source>
</evidence>
<dbReference type="SUPFAM" id="SSF53098">
    <property type="entry name" value="Ribonuclease H-like"/>
    <property type="match status" value="1"/>
</dbReference>
<keyword evidence="13" id="KW-0464">Manganese</keyword>
<dbReference type="PANTHER" id="PTHR10954">
    <property type="entry name" value="RIBONUCLEASE H2 SUBUNIT A"/>
    <property type="match status" value="1"/>
</dbReference>
<dbReference type="Gene3D" id="3.30.420.10">
    <property type="entry name" value="Ribonuclease H-like superfamily/Ribonuclease H"/>
    <property type="match status" value="1"/>
</dbReference>
<dbReference type="NCBIfam" id="NF000595">
    <property type="entry name" value="PRK00015.1-3"/>
    <property type="match status" value="1"/>
</dbReference>
<dbReference type="CDD" id="cd07182">
    <property type="entry name" value="RNase_HII_bacteria_HII_like"/>
    <property type="match status" value="1"/>
</dbReference>
<dbReference type="GO" id="GO:0043137">
    <property type="term" value="P:DNA replication, removal of RNA primer"/>
    <property type="evidence" value="ECO:0007669"/>
    <property type="project" value="TreeGrafter"/>
</dbReference>
<comment type="cofactor">
    <cofactor evidence="3">
        <name>Mg(2+)</name>
        <dbReference type="ChEBI" id="CHEBI:18420"/>
    </cofactor>
</comment>
<dbReference type="PROSITE" id="PS51975">
    <property type="entry name" value="RNASE_H_2"/>
    <property type="match status" value="1"/>
</dbReference>
<dbReference type="GO" id="GO:0003723">
    <property type="term" value="F:RNA binding"/>
    <property type="evidence" value="ECO:0007669"/>
    <property type="project" value="InterPro"/>
</dbReference>
<evidence type="ECO:0000256" key="9">
    <source>
        <dbReference type="ARBA" id="ARBA00022722"/>
    </source>
</evidence>
<dbReference type="InterPro" id="IPR022898">
    <property type="entry name" value="RNase_HII"/>
</dbReference>
<protein>
    <recommendedName>
        <fullName evidence="7">Ribonuclease HII</fullName>
        <ecNumber evidence="6">3.1.26.4</ecNumber>
    </recommendedName>
</protein>
<evidence type="ECO:0000313" key="15">
    <source>
        <dbReference type="EMBL" id="VAW07436.1"/>
    </source>
</evidence>
<evidence type="ECO:0000256" key="2">
    <source>
        <dbReference type="ARBA" id="ARBA00001936"/>
    </source>
</evidence>
<comment type="similarity">
    <text evidence="5">Belongs to the RNase HII family.</text>
</comment>
<keyword evidence="12 15" id="KW-0378">Hydrolase</keyword>
<accession>A0A3B0TK64</accession>
<dbReference type="GO" id="GO:0046872">
    <property type="term" value="F:metal ion binding"/>
    <property type="evidence" value="ECO:0007669"/>
    <property type="project" value="UniProtKB-KW"/>
</dbReference>
<dbReference type="InterPro" id="IPR012337">
    <property type="entry name" value="RNaseH-like_sf"/>
</dbReference>
<comment type="subcellular location">
    <subcellularLocation>
        <location evidence="4">Cytoplasm</location>
    </subcellularLocation>
</comment>
<keyword evidence="10" id="KW-0479">Metal-binding</keyword>
<comment type="cofactor">
    <cofactor evidence="2">
        <name>Mn(2+)</name>
        <dbReference type="ChEBI" id="CHEBI:29035"/>
    </cofactor>
</comment>
<dbReference type="InterPro" id="IPR036397">
    <property type="entry name" value="RNaseH_sf"/>
</dbReference>
<evidence type="ECO:0000256" key="1">
    <source>
        <dbReference type="ARBA" id="ARBA00000077"/>
    </source>
</evidence>
<name>A0A3B0TK64_9ZZZZ</name>
<evidence type="ECO:0000256" key="8">
    <source>
        <dbReference type="ARBA" id="ARBA00022490"/>
    </source>
</evidence>
<dbReference type="EC" id="3.1.26.4" evidence="6"/>
<evidence type="ECO:0000256" key="11">
    <source>
        <dbReference type="ARBA" id="ARBA00022759"/>
    </source>
</evidence>
<feature type="domain" description="RNase H type-2" evidence="14">
    <location>
        <begin position="1"/>
        <end position="189"/>
    </location>
</feature>
<keyword evidence="9" id="KW-0540">Nuclease</keyword>
<evidence type="ECO:0000256" key="6">
    <source>
        <dbReference type="ARBA" id="ARBA00012180"/>
    </source>
</evidence>
<dbReference type="AlphaFoldDB" id="A0A3B0TK64"/>
<evidence type="ECO:0000256" key="10">
    <source>
        <dbReference type="ARBA" id="ARBA00022723"/>
    </source>
</evidence>
<dbReference type="GO" id="GO:0005737">
    <property type="term" value="C:cytoplasm"/>
    <property type="evidence" value="ECO:0007669"/>
    <property type="project" value="UniProtKB-SubCell"/>
</dbReference>
<dbReference type="PANTHER" id="PTHR10954:SF18">
    <property type="entry name" value="RIBONUCLEASE HII"/>
    <property type="match status" value="1"/>
</dbReference>
<reference evidence="15" key="1">
    <citation type="submission" date="2018-06" db="EMBL/GenBank/DDBJ databases">
        <authorList>
            <person name="Zhirakovskaya E."/>
        </authorList>
    </citation>
    <scope>NUCLEOTIDE SEQUENCE</scope>
</reference>
<evidence type="ECO:0000256" key="12">
    <source>
        <dbReference type="ARBA" id="ARBA00022801"/>
    </source>
</evidence>